<sequence length="586" mass="61118">MNSSSEDGFHSTSSCSREGASSLTASSPSSSDYSGLQLGSAAAAALLQQQLRVDSLEQQMFSSTLGAMRGSQSSLHQQLSQMQHHSQSMGLASLGLNSSGGSASNRSDSGASSGAEMDDKGMKDERLPGAWFYESGETEASPTLHDDEFGLRAALSARNITETVEVPSSEHVAEIVGRQGCKIKALRAKTNTYIKTPIRGEEPVFTVTGRIEDVAEAKKEIELAADHFTQIRASRKCPGGGAVPGMNTPGHITAYVRVPLRVVGLVVGPKGATIKRIQQDTSTYIITPSREREPIFEVTGLPANVEVARKEIEQHIFQRTGNMPITDPSAAITSAEMQTVLQSAAARAKFTGGNQNSAAIAAAAYAAAVRHFGPGAAAADHASMMANEQFQMQSILHALNKGDGASMLAHSMHSPSLFPSHLSHHSAAAAHLAGLAPVSRSATPPMSIGLPPHASFGVPPPSGPWSAPLGIVTSSASNVMSALSSADSATCEWNAPLMNGAGWSMGMQPPSSSSRRAAAGMEALTARLHGMSLLPRDEGLGDSPPINNQLSNKEYSLMSSIWSSSDMENTAPKRVEGAGVAPVATA</sequence>
<dbReference type="SMART" id="SM00322">
    <property type="entry name" value="KH"/>
    <property type="match status" value="2"/>
</dbReference>
<keyword evidence="3" id="KW-0963">Cytoplasm</keyword>
<evidence type="ECO:0000256" key="5">
    <source>
        <dbReference type="ARBA" id="ARBA00023242"/>
    </source>
</evidence>
<dbReference type="CDD" id="cd22423">
    <property type="entry name" value="KH-I_MEX3_rpt1"/>
    <property type="match status" value="1"/>
</dbReference>
<name>A0AAN5D024_9BILA</name>
<feature type="region of interest" description="Disordered" evidence="7">
    <location>
        <begin position="67"/>
        <end position="123"/>
    </location>
</feature>
<reference evidence="10" key="1">
    <citation type="submission" date="2022-10" db="EMBL/GenBank/DDBJ databases">
        <title>Genome assembly of Pristionchus species.</title>
        <authorList>
            <person name="Yoshida K."/>
            <person name="Sommer R.J."/>
        </authorList>
    </citation>
    <scope>NUCLEOTIDE SEQUENCE [LARGE SCALE GENOMIC DNA]</scope>
    <source>
        <strain evidence="10">RS5460</strain>
    </source>
</reference>
<dbReference type="GO" id="GO:0005634">
    <property type="term" value="C:nucleus"/>
    <property type="evidence" value="ECO:0007669"/>
    <property type="project" value="UniProtKB-SubCell"/>
</dbReference>
<dbReference type="GO" id="GO:0005737">
    <property type="term" value="C:cytoplasm"/>
    <property type="evidence" value="ECO:0007669"/>
    <property type="project" value="UniProtKB-SubCell"/>
</dbReference>
<dbReference type="GO" id="GO:0003723">
    <property type="term" value="F:RNA binding"/>
    <property type="evidence" value="ECO:0007669"/>
    <property type="project" value="UniProtKB-UniRule"/>
</dbReference>
<evidence type="ECO:0000313" key="9">
    <source>
        <dbReference type="EMBL" id="GMR54351.1"/>
    </source>
</evidence>
<evidence type="ECO:0000313" key="10">
    <source>
        <dbReference type="Proteomes" id="UP001328107"/>
    </source>
</evidence>
<feature type="compositionally biased region" description="Low complexity" evidence="7">
    <location>
        <begin position="71"/>
        <end position="115"/>
    </location>
</feature>
<dbReference type="InterPro" id="IPR047227">
    <property type="entry name" value="MEX3"/>
</dbReference>
<evidence type="ECO:0000256" key="6">
    <source>
        <dbReference type="PROSITE-ProRule" id="PRU00117"/>
    </source>
</evidence>
<dbReference type="InterPro" id="IPR047228">
    <property type="entry name" value="KH-I_MEX3_rpt1"/>
</dbReference>
<comment type="caution">
    <text evidence="9">The sequence shown here is derived from an EMBL/GenBank/DDBJ whole genome shotgun (WGS) entry which is preliminary data.</text>
</comment>
<dbReference type="EMBL" id="BTRK01000005">
    <property type="protein sequence ID" value="GMR54351.1"/>
    <property type="molecule type" value="Genomic_DNA"/>
</dbReference>
<dbReference type="CDD" id="cd22424">
    <property type="entry name" value="KH-I_MEX3_rpt2"/>
    <property type="match status" value="1"/>
</dbReference>
<dbReference type="Pfam" id="PF00013">
    <property type="entry name" value="KH_1"/>
    <property type="match status" value="2"/>
</dbReference>
<feature type="domain" description="K Homology" evidence="8">
    <location>
        <begin position="250"/>
        <end position="317"/>
    </location>
</feature>
<evidence type="ECO:0000256" key="3">
    <source>
        <dbReference type="ARBA" id="ARBA00022490"/>
    </source>
</evidence>
<dbReference type="Gene3D" id="3.30.1370.10">
    <property type="entry name" value="K Homology domain, type 1"/>
    <property type="match status" value="2"/>
</dbReference>
<feature type="domain" description="K Homology" evidence="8">
    <location>
        <begin position="158"/>
        <end position="226"/>
    </location>
</feature>
<proteinExistence type="predicted"/>
<keyword evidence="6" id="KW-0694">RNA-binding</keyword>
<keyword evidence="5" id="KW-0539">Nucleus</keyword>
<feature type="region of interest" description="Disordered" evidence="7">
    <location>
        <begin position="566"/>
        <end position="586"/>
    </location>
</feature>
<gene>
    <name evidence="9" type="ORF">PMAYCL1PPCAC_24546</name>
</gene>
<comment type="subcellular location">
    <subcellularLocation>
        <location evidence="2">Cytoplasm</location>
    </subcellularLocation>
    <subcellularLocation>
        <location evidence="1">Nucleus</location>
    </subcellularLocation>
</comment>
<dbReference type="InterPro" id="IPR004087">
    <property type="entry name" value="KH_dom"/>
</dbReference>
<feature type="region of interest" description="Disordered" evidence="7">
    <location>
        <begin position="1"/>
        <end position="35"/>
    </location>
</feature>
<organism evidence="9 10">
    <name type="scientific">Pristionchus mayeri</name>
    <dbReference type="NCBI Taxonomy" id="1317129"/>
    <lineage>
        <taxon>Eukaryota</taxon>
        <taxon>Metazoa</taxon>
        <taxon>Ecdysozoa</taxon>
        <taxon>Nematoda</taxon>
        <taxon>Chromadorea</taxon>
        <taxon>Rhabditida</taxon>
        <taxon>Rhabditina</taxon>
        <taxon>Diplogasteromorpha</taxon>
        <taxon>Diplogasteroidea</taxon>
        <taxon>Neodiplogasteridae</taxon>
        <taxon>Pristionchus</taxon>
    </lineage>
</organism>
<accession>A0AAN5D024</accession>
<protein>
    <recommendedName>
        <fullName evidence="8">K Homology domain-containing protein</fullName>
    </recommendedName>
</protein>
<dbReference type="Proteomes" id="UP001328107">
    <property type="component" value="Unassembled WGS sequence"/>
</dbReference>
<dbReference type="PANTHER" id="PTHR23285:SF7">
    <property type="entry name" value="LD09246P1"/>
    <property type="match status" value="1"/>
</dbReference>
<keyword evidence="10" id="KW-1185">Reference proteome</keyword>
<dbReference type="InterPro" id="IPR047226">
    <property type="entry name" value="KH-I_MEX3_rpt2"/>
</dbReference>
<evidence type="ECO:0000256" key="1">
    <source>
        <dbReference type="ARBA" id="ARBA00004123"/>
    </source>
</evidence>
<evidence type="ECO:0000256" key="7">
    <source>
        <dbReference type="SAM" id="MobiDB-lite"/>
    </source>
</evidence>
<feature type="compositionally biased region" description="Low complexity" evidence="7">
    <location>
        <begin position="21"/>
        <end position="35"/>
    </location>
</feature>
<keyword evidence="4" id="KW-0677">Repeat</keyword>
<feature type="compositionally biased region" description="Polar residues" evidence="7">
    <location>
        <begin position="1"/>
        <end position="16"/>
    </location>
</feature>
<dbReference type="PROSITE" id="PS50084">
    <property type="entry name" value="KH_TYPE_1"/>
    <property type="match status" value="2"/>
</dbReference>
<dbReference type="FunFam" id="3.30.1370.10:FF:000012">
    <property type="entry name" value="Mex-3 RNA-binding family member D"/>
    <property type="match status" value="1"/>
</dbReference>
<evidence type="ECO:0000256" key="4">
    <source>
        <dbReference type="ARBA" id="ARBA00022737"/>
    </source>
</evidence>
<dbReference type="SUPFAM" id="SSF54791">
    <property type="entry name" value="Eukaryotic type KH-domain (KH-domain type I)"/>
    <property type="match status" value="2"/>
</dbReference>
<evidence type="ECO:0000259" key="8">
    <source>
        <dbReference type="SMART" id="SM00322"/>
    </source>
</evidence>
<dbReference type="AlphaFoldDB" id="A0AAN5D024"/>
<dbReference type="PANTHER" id="PTHR23285">
    <property type="entry name" value="RING FINGER AND KH DOMAIN CONTAINING PROTEIN 1"/>
    <property type="match status" value="1"/>
</dbReference>
<dbReference type="InterPro" id="IPR036612">
    <property type="entry name" value="KH_dom_type_1_sf"/>
</dbReference>
<evidence type="ECO:0000256" key="2">
    <source>
        <dbReference type="ARBA" id="ARBA00004496"/>
    </source>
</evidence>
<dbReference type="InterPro" id="IPR004088">
    <property type="entry name" value="KH_dom_type_1"/>
</dbReference>